<dbReference type="AlphaFoldDB" id="Q6SGP9"/>
<organism evidence="3">
    <name type="scientific">uncultured marine bacterium 463</name>
    <dbReference type="NCBI Taxonomy" id="257394"/>
    <lineage>
        <taxon>Bacteria</taxon>
        <taxon>environmental samples</taxon>
    </lineage>
</organism>
<feature type="signal peptide" evidence="2">
    <location>
        <begin position="1"/>
        <end position="28"/>
    </location>
</feature>
<reference evidence="3" key="2">
    <citation type="submission" date="2004-02" db="EMBL/GenBank/DDBJ databases">
        <authorList>
            <person name="Heidelberg J.F."/>
            <person name="Eisen J.A."/>
            <person name="Nelson W.C."/>
            <person name="DeLong E.F."/>
        </authorList>
    </citation>
    <scope>NUCLEOTIDE SEQUENCE</scope>
</reference>
<keyword evidence="2" id="KW-0732">Signal</keyword>
<proteinExistence type="predicted"/>
<feature type="compositionally biased region" description="Acidic residues" evidence="1">
    <location>
        <begin position="31"/>
        <end position="42"/>
    </location>
</feature>
<sequence>MRGMRSKVMNKLLILLLALWGTPLWAQADVEEQDAGDTTEAEIETKTEQAAPRPATDPFDYESSEQISEDLSVSFPVDI</sequence>
<protein>
    <submittedName>
        <fullName evidence="3">Uncharacterized protein</fullName>
    </submittedName>
</protein>
<name>Q6SGP9_9BACT</name>
<dbReference type="EMBL" id="AY458641">
    <property type="protein sequence ID" value="AAS07932.1"/>
    <property type="molecule type" value="Genomic_DNA"/>
</dbReference>
<feature type="chain" id="PRO_5004279859" evidence="2">
    <location>
        <begin position="29"/>
        <end position="79"/>
    </location>
</feature>
<reference evidence="3" key="1">
    <citation type="submission" date="2003-12" db="EMBL/GenBank/DDBJ databases">
        <title>Monterey Bay Coastal Ocean Microbial Observatory environmental clone sequencing.</title>
        <authorList>
            <person name="DeLong E.F."/>
        </authorList>
    </citation>
    <scope>NUCLEOTIDE SEQUENCE</scope>
</reference>
<feature type="region of interest" description="Disordered" evidence="1">
    <location>
        <begin position="31"/>
        <end position="79"/>
    </location>
</feature>
<accession>Q6SGP9</accession>
<evidence type="ECO:0000256" key="1">
    <source>
        <dbReference type="SAM" id="MobiDB-lite"/>
    </source>
</evidence>
<evidence type="ECO:0000256" key="2">
    <source>
        <dbReference type="SAM" id="SignalP"/>
    </source>
</evidence>
<gene>
    <name evidence="3" type="ORF">MBMO_EBAC080-L32B05.61</name>
</gene>
<evidence type="ECO:0000313" key="3">
    <source>
        <dbReference type="EMBL" id="AAS07932.1"/>
    </source>
</evidence>